<organism evidence="1 2">
    <name type="scientific">Amanita muscaria (strain Koide BX008)</name>
    <dbReference type="NCBI Taxonomy" id="946122"/>
    <lineage>
        <taxon>Eukaryota</taxon>
        <taxon>Fungi</taxon>
        <taxon>Dikarya</taxon>
        <taxon>Basidiomycota</taxon>
        <taxon>Agaricomycotina</taxon>
        <taxon>Agaricomycetes</taxon>
        <taxon>Agaricomycetidae</taxon>
        <taxon>Agaricales</taxon>
        <taxon>Pluteineae</taxon>
        <taxon>Amanitaceae</taxon>
        <taxon>Amanita</taxon>
    </lineage>
</organism>
<reference evidence="1 2" key="1">
    <citation type="submission" date="2014-04" db="EMBL/GenBank/DDBJ databases">
        <title>Evolutionary Origins and Diversification of the Mycorrhizal Mutualists.</title>
        <authorList>
            <consortium name="DOE Joint Genome Institute"/>
            <consortium name="Mycorrhizal Genomics Consortium"/>
            <person name="Kohler A."/>
            <person name="Kuo A."/>
            <person name="Nagy L.G."/>
            <person name="Floudas D."/>
            <person name="Copeland A."/>
            <person name="Barry K.W."/>
            <person name="Cichocki N."/>
            <person name="Veneault-Fourrey C."/>
            <person name="LaButti K."/>
            <person name="Lindquist E.A."/>
            <person name="Lipzen A."/>
            <person name="Lundell T."/>
            <person name="Morin E."/>
            <person name="Murat C."/>
            <person name="Riley R."/>
            <person name="Ohm R."/>
            <person name="Sun H."/>
            <person name="Tunlid A."/>
            <person name="Henrissat B."/>
            <person name="Grigoriev I.V."/>
            <person name="Hibbett D.S."/>
            <person name="Martin F."/>
        </authorList>
    </citation>
    <scope>NUCLEOTIDE SEQUENCE [LARGE SCALE GENOMIC DNA]</scope>
    <source>
        <strain evidence="1 2">Koide BX008</strain>
    </source>
</reference>
<gene>
    <name evidence="1" type="ORF">M378DRAFT_13896</name>
</gene>
<name>A0A0C2SCZ5_AMAMK</name>
<evidence type="ECO:0000313" key="1">
    <source>
        <dbReference type="EMBL" id="KIL60870.1"/>
    </source>
</evidence>
<proteinExistence type="predicted"/>
<dbReference type="EMBL" id="KN818292">
    <property type="protein sequence ID" value="KIL60870.1"/>
    <property type="molecule type" value="Genomic_DNA"/>
</dbReference>
<keyword evidence="2" id="KW-1185">Reference proteome</keyword>
<dbReference type="InParanoid" id="A0A0C2SCZ5"/>
<dbReference type="HOGENOM" id="CLU_2654006_0_0_1"/>
<dbReference type="Proteomes" id="UP000054549">
    <property type="component" value="Unassembled WGS sequence"/>
</dbReference>
<protein>
    <submittedName>
        <fullName evidence="1">Uncharacterized protein</fullName>
    </submittedName>
</protein>
<accession>A0A0C2SCZ5</accession>
<sequence length="76" mass="8369">MSNGSVKKTSKMALAALDGSKAIRVPKSFFAFGFKFPRRGGWGRMQQLALVSWVKRPEEASLGEGRCLCRNAFQCA</sequence>
<dbReference type="AlphaFoldDB" id="A0A0C2SCZ5"/>
<evidence type="ECO:0000313" key="2">
    <source>
        <dbReference type="Proteomes" id="UP000054549"/>
    </source>
</evidence>